<dbReference type="InterPro" id="IPR036812">
    <property type="entry name" value="NAD(P)_OxRdtase_dom_sf"/>
</dbReference>
<dbReference type="Proteomes" id="UP000009154">
    <property type="component" value="Chromosome"/>
</dbReference>
<dbReference type="PANTHER" id="PTHR43364:SF6">
    <property type="entry name" value="OXIDOREDUCTASE-RELATED"/>
    <property type="match status" value="1"/>
</dbReference>
<name>H6MVY1_GORPV</name>
<feature type="domain" description="NADP-dependent oxidoreductase" evidence="1">
    <location>
        <begin position="6"/>
        <end position="312"/>
    </location>
</feature>
<evidence type="ECO:0000259" key="1">
    <source>
        <dbReference type="Pfam" id="PF00248"/>
    </source>
</evidence>
<evidence type="ECO:0000313" key="2">
    <source>
        <dbReference type="EMBL" id="AFA71676.1"/>
    </source>
</evidence>
<dbReference type="eggNOG" id="COG0667">
    <property type="taxonomic scope" value="Bacteria"/>
</dbReference>
<dbReference type="Gene3D" id="3.20.20.100">
    <property type="entry name" value="NADP-dependent oxidoreductase domain"/>
    <property type="match status" value="1"/>
</dbReference>
<dbReference type="SUPFAM" id="SSF51430">
    <property type="entry name" value="NAD(P)-linked oxidoreductase"/>
    <property type="match status" value="1"/>
</dbReference>
<dbReference type="AlphaFoldDB" id="H6MVY1"/>
<dbReference type="GeneID" id="90157697"/>
<reference evidence="2 3" key="1">
    <citation type="journal article" date="2012" name="Appl. Environ. Microbiol.">
        <title>Involvement of two latex-clearing proteins during rubber degradation and insights into the subsequent degradation pathway revealed by the genome sequence of Gordonia polyisoprenivorans strain VH2.</title>
        <authorList>
            <person name="Hiessl S."/>
            <person name="Schuldes J."/>
            <person name="Thurmer A."/>
            <person name="Halbsguth T."/>
            <person name="Broker D."/>
            <person name="Angelov A."/>
            <person name="Liebl W."/>
            <person name="Daniel R."/>
            <person name="Steinbuchel A."/>
        </authorList>
    </citation>
    <scope>NUCLEOTIDE SEQUENCE [LARGE SCALE GENOMIC DNA]</scope>
    <source>
        <strain evidence="3">DSM 44266 / VH2</strain>
    </source>
</reference>
<organism evidence="2 3">
    <name type="scientific">Gordonia polyisoprenivorans (strain DSM 44266 / VH2)</name>
    <dbReference type="NCBI Taxonomy" id="1112204"/>
    <lineage>
        <taxon>Bacteria</taxon>
        <taxon>Bacillati</taxon>
        <taxon>Actinomycetota</taxon>
        <taxon>Actinomycetes</taxon>
        <taxon>Mycobacteriales</taxon>
        <taxon>Gordoniaceae</taxon>
        <taxon>Gordonia</taxon>
    </lineage>
</organism>
<dbReference type="GO" id="GO:0005829">
    <property type="term" value="C:cytosol"/>
    <property type="evidence" value="ECO:0007669"/>
    <property type="project" value="TreeGrafter"/>
</dbReference>
<keyword evidence="3" id="KW-1185">Reference proteome</keyword>
<sequence>MSTDSLVLGCMYFGTRTDDATSRALVERFLERGGTTLDTADCYAFWASGTGSGGQSEEMLGRWFADNPGVRERVTLATKVGPEPVPGRPGEVVGLGHEVVMRSIEASLARLQVDHIDLYWAHLEDRRTPMAEVVSTFGRLVDDGVVGRIGISNHPTWRVEQARALASVAGTEPFTVLQLSTSYVRPRPDTVVPGKDHRFGFVTDETIDYVTTHPEIELWAYSPLIQGSFDRADRPFPEAYDHPGTTRRLAELRSVAVELDATPGQVVLAWLLGGSPVIRAIVGVSTLAQLDAALDAAELTLTAEQRARLDAAV</sequence>
<dbReference type="HOGENOM" id="CLU_023205_2_0_11"/>
<accession>H6MVY1</accession>
<dbReference type="KEGG" id="gpo:GPOL_c06070"/>
<dbReference type="Pfam" id="PF00248">
    <property type="entry name" value="Aldo_ket_red"/>
    <property type="match status" value="1"/>
</dbReference>
<gene>
    <name evidence="2" type="ordered locus">GPOL_c06070</name>
</gene>
<dbReference type="InterPro" id="IPR050523">
    <property type="entry name" value="AKR_Detox_Biosynth"/>
</dbReference>
<dbReference type="InterPro" id="IPR023210">
    <property type="entry name" value="NADP_OxRdtase_dom"/>
</dbReference>
<dbReference type="PANTHER" id="PTHR43364">
    <property type="entry name" value="NADH-SPECIFIC METHYLGLYOXAL REDUCTASE-RELATED"/>
    <property type="match status" value="1"/>
</dbReference>
<dbReference type="STRING" id="1112204.GPOL_c06070"/>
<evidence type="ECO:0000313" key="3">
    <source>
        <dbReference type="Proteomes" id="UP000009154"/>
    </source>
</evidence>
<proteinExistence type="predicted"/>
<dbReference type="RefSeq" id="WP_014358652.1">
    <property type="nucleotide sequence ID" value="NC_016906.1"/>
</dbReference>
<protein>
    <submittedName>
        <fullName evidence="2">Aldo/keto reductase</fullName>
    </submittedName>
</protein>
<dbReference type="EMBL" id="CP003119">
    <property type="protein sequence ID" value="AFA71676.1"/>
    <property type="molecule type" value="Genomic_DNA"/>
</dbReference>